<keyword evidence="2" id="KW-0812">Transmembrane</keyword>
<accession>A0A5J5A8Z9</accession>
<dbReference type="EMBL" id="CM018046">
    <property type="protein sequence ID" value="KAA8526704.1"/>
    <property type="molecule type" value="Genomic_DNA"/>
</dbReference>
<organism evidence="3 4">
    <name type="scientific">Nyssa sinensis</name>
    <dbReference type="NCBI Taxonomy" id="561372"/>
    <lineage>
        <taxon>Eukaryota</taxon>
        <taxon>Viridiplantae</taxon>
        <taxon>Streptophyta</taxon>
        <taxon>Embryophyta</taxon>
        <taxon>Tracheophyta</taxon>
        <taxon>Spermatophyta</taxon>
        <taxon>Magnoliopsida</taxon>
        <taxon>eudicotyledons</taxon>
        <taxon>Gunneridae</taxon>
        <taxon>Pentapetalae</taxon>
        <taxon>asterids</taxon>
        <taxon>Cornales</taxon>
        <taxon>Nyssaceae</taxon>
        <taxon>Nyssa</taxon>
    </lineage>
</organism>
<keyword evidence="2" id="KW-1133">Transmembrane helix</keyword>
<dbReference type="AlphaFoldDB" id="A0A5J5A8Z9"/>
<feature type="region of interest" description="Disordered" evidence="1">
    <location>
        <begin position="1"/>
        <end position="71"/>
    </location>
</feature>
<feature type="compositionally biased region" description="Polar residues" evidence="1">
    <location>
        <begin position="1"/>
        <end position="18"/>
    </location>
</feature>
<protein>
    <submittedName>
        <fullName evidence="3">Uncharacterized protein</fullName>
    </submittedName>
</protein>
<evidence type="ECO:0000313" key="3">
    <source>
        <dbReference type="EMBL" id="KAA8526704.1"/>
    </source>
</evidence>
<keyword evidence="2" id="KW-0472">Membrane</keyword>
<gene>
    <name evidence="3" type="ORF">F0562_009067</name>
</gene>
<evidence type="ECO:0000256" key="1">
    <source>
        <dbReference type="SAM" id="MobiDB-lite"/>
    </source>
</evidence>
<proteinExistence type="predicted"/>
<keyword evidence="4" id="KW-1185">Reference proteome</keyword>
<reference evidence="3 4" key="1">
    <citation type="submission" date="2019-09" db="EMBL/GenBank/DDBJ databases">
        <title>A chromosome-level genome assembly of the Chinese tupelo Nyssa sinensis.</title>
        <authorList>
            <person name="Yang X."/>
            <person name="Kang M."/>
            <person name="Yang Y."/>
            <person name="Xiong H."/>
            <person name="Wang M."/>
            <person name="Zhang Z."/>
            <person name="Wang Z."/>
            <person name="Wu H."/>
            <person name="Ma T."/>
            <person name="Liu J."/>
            <person name="Xi Z."/>
        </authorList>
    </citation>
    <scope>NUCLEOTIDE SEQUENCE [LARGE SCALE GENOMIC DNA]</scope>
    <source>
        <strain evidence="3">J267</strain>
        <tissue evidence="3">Leaf</tissue>
    </source>
</reference>
<dbReference type="Proteomes" id="UP000325577">
    <property type="component" value="Linkage Group LG3"/>
</dbReference>
<evidence type="ECO:0000256" key="2">
    <source>
        <dbReference type="SAM" id="Phobius"/>
    </source>
</evidence>
<feature type="transmembrane region" description="Helical" evidence="2">
    <location>
        <begin position="145"/>
        <end position="167"/>
    </location>
</feature>
<evidence type="ECO:0000313" key="4">
    <source>
        <dbReference type="Proteomes" id="UP000325577"/>
    </source>
</evidence>
<feature type="transmembrane region" description="Helical" evidence="2">
    <location>
        <begin position="94"/>
        <end position="114"/>
    </location>
</feature>
<name>A0A5J5A8Z9_9ASTE</name>
<sequence length="261" mass="26516">MRKSSFVTSSKGSKTTPVSGLMFASFSEQKQAHFRSSPMKTSEQKTKRPQSSTMKTNTKMKPRTQRDSDCPPLDIEDDLRGVCMSGTLRKMKGCAIALISCGSVAAAAVILLSLPRMPQGHQMSCCHAVKADDFSICENQSKMKAYAIALIVCGSVAAAVIVLCCLCNGGRKKKGTNHPAVRQSVSATPPQQAYRDVERGEKPISSGTRDGSMVILAGAAAATAAAAVIVSTSSGGGCGGDSGAGGGDGGGGGCGGGGCGG</sequence>
<dbReference type="OrthoDB" id="1748016at2759"/>